<organism evidence="8 9">
    <name type="scientific">Thermogutta terrifontis</name>
    <dbReference type="NCBI Taxonomy" id="1331910"/>
    <lineage>
        <taxon>Bacteria</taxon>
        <taxon>Pseudomonadati</taxon>
        <taxon>Planctomycetota</taxon>
        <taxon>Planctomycetia</taxon>
        <taxon>Pirellulales</taxon>
        <taxon>Thermoguttaceae</taxon>
        <taxon>Thermogutta</taxon>
    </lineage>
</organism>
<keyword evidence="9" id="KW-1185">Reference proteome</keyword>
<evidence type="ECO:0000256" key="4">
    <source>
        <dbReference type="ARBA" id="ARBA00022801"/>
    </source>
</evidence>
<dbReference type="Gene3D" id="3.90.79.10">
    <property type="entry name" value="Nucleoside Triphosphate Pyrophosphohydrolase"/>
    <property type="match status" value="1"/>
</dbReference>
<dbReference type="EMBL" id="CP018477">
    <property type="protein sequence ID" value="ASV76308.1"/>
    <property type="molecule type" value="Genomic_DNA"/>
</dbReference>
<feature type="domain" description="Nudix hydrolase" evidence="7">
    <location>
        <begin position="41"/>
        <end position="173"/>
    </location>
</feature>
<evidence type="ECO:0000313" key="8">
    <source>
        <dbReference type="EMBL" id="ASV76308.1"/>
    </source>
</evidence>
<dbReference type="PROSITE" id="PS51462">
    <property type="entry name" value="NUDIX"/>
    <property type="match status" value="1"/>
</dbReference>
<keyword evidence="6" id="KW-0464">Manganese</keyword>
<proteinExistence type="predicted"/>
<dbReference type="PROSITE" id="PS00893">
    <property type="entry name" value="NUDIX_BOX"/>
    <property type="match status" value="1"/>
</dbReference>
<dbReference type="InterPro" id="IPR015797">
    <property type="entry name" value="NUDIX_hydrolase-like_dom_sf"/>
</dbReference>
<dbReference type="SUPFAM" id="SSF55811">
    <property type="entry name" value="Nudix"/>
    <property type="match status" value="1"/>
</dbReference>
<keyword evidence="4 8" id="KW-0378">Hydrolase</keyword>
<evidence type="ECO:0000313" key="9">
    <source>
        <dbReference type="Proteomes" id="UP000215086"/>
    </source>
</evidence>
<evidence type="ECO:0000256" key="5">
    <source>
        <dbReference type="ARBA" id="ARBA00022842"/>
    </source>
</evidence>
<dbReference type="InterPro" id="IPR000086">
    <property type="entry name" value="NUDIX_hydrolase_dom"/>
</dbReference>
<accession>A0A286RK16</accession>
<dbReference type="Proteomes" id="UP000215086">
    <property type="component" value="Chromosome"/>
</dbReference>
<name>A0A286RK16_9BACT</name>
<comment type="cofactor">
    <cofactor evidence="2">
        <name>Mg(2+)</name>
        <dbReference type="ChEBI" id="CHEBI:18420"/>
    </cofactor>
</comment>
<evidence type="ECO:0000256" key="3">
    <source>
        <dbReference type="ARBA" id="ARBA00022723"/>
    </source>
</evidence>
<protein>
    <submittedName>
        <fullName evidence="8">Putative nudix hydrolase YeaB</fullName>
    </submittedName>
</protein>
<dbReference type="PANTHER" id="PTHR12992">
    <property type="entry name" value="NUDIX HYDROLASE"/>
    <property type="match status" value="1"/>
</dbReference>
<evidence type="ECO:0000256" key="1">
    <source>
        <dbReference type="ARBA" id="ARBA00001936"/>
    </source>
</evidence>
<gene>
    <name evidence="8" type="ORF">THTE_3707</name>
</gene>
<dbReference type="PANTHER" id="PTHR12992:SF11">
    <property type="entry name" value="MITOCHONDRIAL COENZYME A DIPHOSPHATASE NUDT8"/>
    <property type="match status" value="1"/>
</dbReference>
<sequence>MRLIPWLENRLRQPLPGPMMGTKFAPRPPLGRDYSRIPADARPAAVLILLYWHQSQWWLPLTLRRRDLPDHGGQISLPGGALEPGETSCQAAVREFCEELGVENFQPRILGQLSTIYIERSGFRVDPWVAVTNSRPSMCPSSSEVEELLEVPLAHLLDPAHFGSHRREYRGQPYEAPHFSFGPHRIWGATCLILGEFVTLIEEFLQMGDE</sequence>
<dbReference type="AlphaFoldDB" id="A0A286RK16"/>
<dbReference type="CDD" id="cd03426">
    <property type="entry name" value="NUDIX_CoAse_Nudt7"/>
    <property type="match status" value="1"/>
</dbReference>
<dbReference type="GO" id="GO:0010945">
    <property type="term" value="F:coenzyme A diphosphatase activity"/>
    <property type="evidence" value="ECO:0007669"/>
    <property type="project" value="InterPro"/>
</dbReference>
<dbReference type="InterPro" id="IPR020084">
    <property type="entry name" value="NUDIX_hydrolase_CS"/>
</dbReference>
<comment type="cofactor">
    <cofactor evidence="1">
        <name>Mn(2+)</name>
        <dbReference type="ChEBI" id="CHEBI:29035"/>
    </cofactor>
</comment>
<evidence type="ECO:0000256" key="2">
    <source>
        <dbReference type="ARBA" id="ARBA00001946"/>
    </source>
</evidence>
<dbReference type="Pfam" id="PF00293">
    <property type="entry name" value="NUDIX"/>
    <property type="match status" value="1"/>
</dbReference>
<dbReference type="RefSeq" id="WP_157732131.1">
    <property type="nucleotide sequence ID" value="NZ_CP018477.1"/>
</dbReference>
<dbReference type="GO" id="GO:0046872">
    <property type="term" value="F:metal ion binding"/>
    <property type="evidence" value="ECO:0007669"/>
    <property type="project" value="UniProtKB-KW"/>
</dbReference>
<evidence type="ECO:0000256" key="6">
    <source>
        <dbReference type="ARBA" id="ARBA00023211"/>
    </source>
</evidence>
<dbReference type="KEGG" id="ttf:THTE_3707"/>
<keyword evidence="3" id="KW-0479">Metal-binding</keyword>
<dbReference type="OrthoDB" id="9802805at2"/>
<dbReference type="InterPro" id="IPR045121">
    <property type="entry name" value="CoAse"/>
</dbReference>
<reference evidence="8 9" key="1">
    <citation type="journal article" name="Front. Microbiol.">
        <title>Sugar Metabolism of the First Thermophilic Planctomycete Thermogutta terrifontis: Comparative Genomic and Transcriptomic Approaches.</title>
        <authorList>
            <person name="Elcheninov A.G."/>
            <person name="Menzel P."/>
            <person name="Gudbergsdottir S.R."/>
            <person name="Slesarev A.I."/>
            <person name="Kadnikov V.V."/>
            <person name="Krogh A."/>
            <person name="Bonch-Osmolovskaya E.A."/>
            <person name="Peng X."/>
            <person name="Kublanov I.V."/>
        </authorList>
    </citation>
    <scope>NUCLEOTIDE SEQUENCE [LARGE SCALE GENOMIC DNA]</scope>
    <source>
        <strain evidence="8 9">R1</strain>
    </source>
</reference>
<evidence type="ECO:0000259" key="7">
    <source>
        <dbReference type="PROSITE" id="PS51462"/>
    </source>
</evidence>
<keyword evidence="5" id="KW-0460">Magnesium</keyword>